<gene>
    <name evidence="1" type="ORF">S12H4_17396</name>
</gene>
<sequence>MNTQLDYLRLASWEVGVYSKILARIMLAWPDD</sequence>
<accession>X1TY85</accession>
<organism evidence="1">
    <name type="scientific">marine sediment metagenome</name>
    <dbReference type="NCBI Taxonomy" id="412755"/>
    <lineage>
        <taxon>unclassified sequences</taxon>
        <taxon>metagenomes</taxon>
        <taxon>ecological metagenomes</taxon>
    </lineage>
</organism>
<dbReference type="AlphaFoldDB" id="X1TY85"/>
<dbReference type="EMBL" id="BARW01008500">
    <property type="protein sequence ID" value="GAI84979.1"/>
    <property type="molecule type" value="Genomic_DNA"/>
</dbReference>
<proteinExistence type="predicted"/>
<feature type="non-terminal residue" evidence="1">
    <location>
        <position position="32"/>
    </location>
</feature>
<evidence type="ECO:0000313" key="1">
    <source>
        <dbReference type="EMBL" id="GAI84979.1"/>
    </source>
</evidence>
<comment type="caution">
    <text evidence="1">The sequence shown here is derived from an EMBL/GenBank/DDBJ whole genome shotgun (WGS) entry which is preliminary data.</text>
</comment>
<protein>
    <submittedName>
        <fullName evidence="1">Uncharacterized protein</fullName>
    </submittedName>
</protein>
<name>X1TY85_9ZZZZ</name>
<reference evidence="1" key="1">
    <citation type="journal article" date="2014" name="Front. Microbiol.">
        <title>High frequency of phylogenetically diverse reductive dehalogenase-homologous genes in deep subseafloor sedimentary metagenomes.</title>
        <authorList>
            <person name="Kawai M."/>
            <person name="Futagami T."/>
            <person name="Toyoda A."/>
            <person name="Takaki Y."/>
            <person name="Nishi S."/>
            <person name="Hori S."/>
            <person name="Arai W."/>
            <person name="Tsubouchi T."/>
            <person name="Morono Y."/>
            <person name="Uchiyama I."/>
            <person name="Ito T."/>
            <person name="Fujiyama A."/>
            <person name="Inagaki F."/>
            <person name="Takami H."/>
        </authorList>
    </citation>
    <scope>NUCLEOTIDE SEQUENCE</scope>
    <source>
        <strain evidence="1">Expedition CK06-06</strain>
    </source>
</reference>